<evidence type="ECO:0000256" key="1">
    <source>
        <dbReference type="SAM" id="SignalP"/>
    </source>
</evidence>
<keyword evidence="3" id="KW-1185">Reference proteome</keyword>
<keyword evidence="1" id="KW-0732">Signal</keyword>
<comment type="caution">
    <text evidence="2">The sequence shown here is derived from an EMBL/GenBank/DDBJ whole genome shotgun (WGS) entry which is preliminary data.</text>
</comment>
<accession>A0A7K1UFV2</accession>
<dbReference type="InterPro" id="IPR021903">
    <property type="entry name" value="DUF3515"/>
</dbReference>
<proteinExistence type="predicted"/>
<feature type="chain" id="PRO_5038874977" evidence="1">
    <location>
        <begin position="38"/>
        <end position="180"/>
    </location>
</feature>
<dbReference type="AlphaFoldDB" id="A0A7K1UFV2"/>
<protein>
    <submittedName>
        <fullName evidence="2">DUF3515 family protein</fullName>
    </submittedName>
</protein>
<name>A0A7K1UFV2_9MICC</name>
<evidence type="ECO:0000313" key="3">
    <source>
        <dbReference type="Proteomes" id="UP000460157"/>
    </source>
</evidence>
<gene>
    <name evidence="2" type="ORF">GNZ21_03075</name>
</gene>
<dbReference type="Pfam" id="PF12028">
    <property type="entry name" value="DUF3515"/>
    <property type="match status" value="1"/>
</dbReference>
<dbReference type="Proteomes" id="UP000460157">
    <property type="component" value="Unassembled WGS sequence"/>
</dbReference>
<feature type="signal peptide" evidence="1">
    <location>
        <begin position="1"/>
        <end position="37"/>
    </location>
</feature>
<evidence type="ECO:0000313" key="2">
    <source>
        <dbReference type="EMBL" id="MVT25353.1"/>
    </source>
</evidence>
<organism evidence="2 3">
    <name type="scientific">Nesterenkonia alkaliphila</name>
    <dbReference type="NCBI Taxonomy" id="1463631"/>
    <lineage>
        <taxon>Bacteria</taxon>
        <taxon>Bacillati</taxon>
        <taxon>Actinomycetota</taxon>
        <taxon>Actinomycetes</taxon>
        <taxon>Micrococcales</taxon>
        <taxon>Micrococcaceae</taxon>
        <taxon>Nesterenkonia</taxon>
    </lineage>
</organism>
<sequence>MKDSYRICHVPGFPALDTATHRWAAALALCAAGWALASCASTADVQAAPEAHHPDCAEVMLTLPEQIGGFEQRPTASQATSAWGDPLAVVLRCGVEPVLEPTELPCVAPSGVDWVWVEHEEHTQLISYGREPAVELLIENEHINESTMMDVQVALSAPVTRIDQSRECLAMNDVDPESEL</sequence>
<dbReference type="EMBL" id="WRPM01000022">
    <property type="protein sequence ID" value="MVT25353.1"/>
    <property type="molecule type" value="Genomic_DNA"/>
</dbReference>
<reference evidence="2 3" key="1">
    <citation type="submission" date="2019-12" db="EMBL/GenBank/DDBJ databases">
        <title>Nesterenkonia muleiensis sp. nov., a novel actinobacterium isolated from sap of Populus euphratica.</title>
        <authorList>
            <person name="Wang R."/>
        </authorList>
    </citation>
    <scope>NUCLEOTIDE SEQUENCE [LARGE SCALE GENOMIC DNA]</scope>
    <source>
        <strain evidence="2 3">F10</strain>
    </source>
</reference>